<comment type="caution">
    <text evidence="3">The sequence shown here is derived from an EMBL/GenBank/DDBJ whole genome shotgun (WGS) entry which is preliminary data.</text>
</comment>
<feature type="region of interest" description="Disordered" evidence="1">
    <location>
        <begin position="75"/>
        <end position="102"/>
    </location>
</feature>
<feature type="compositionally biased region" description="Polar residues" evidence="1">
    <location>
        <begin position="82"/>
        <end position="102"/>
    </location>
</feature>
<keyword evidence="2" id="KW-0732">Signal</keyword>
<evidence type="ECO:0000313" key="3">
    <source>
        <dbReference type="EMBL" id="KAK5697263.1"/>
    </source>
</evidence>
<proteinExistence type="predicted"/>
<dbReference type="Proteomes" id="UP001310594">
    <property type="component" value="Unassembled WGS sequence"/>
</dbReference>
<protein>
    <submittedName>
        <fullName evidence="3">Uncharacterized protein</fullName>
    </submittedName>
</protein>
<evidence type="ECO:0000313" key="4">
    <source>
        <dbReference type="Proteomes" id="UP001310594"/>
    </source>
</evidence>
<feature type="signal peptide" evidence="2">
    <location>
        <begin position="1"/>
        <end position="25"/>
    </location>
</feature>
<reference evidence="3" key="1">
    <citation type="submission" date="2023-08" db="EMBL/GenBank/DDBJ databases">
        <title>Black Yeasts Isolated from many extreme environments.</title>
        <authorList>
            <person name="Coleine C."/>
            <person name="Stajich J.E."/>
            <person name="Selbmann L."/>
        </authorList>
    </citation>
    <scope>NUCLEOTIDE SEQUENCE</scope>
    <source>
        <strain evidence="3">CCFEE 5810</strain>
    </source>
</reference>
<name>A0AAN7ZZW9_9PEZI</name>
<sequence>MRTPSLFLFLQAFIAVPTFTTVVLSEGVIGSTDVGEYIAHGLGLTTSILGTPSQDLISSSTRTHALVGQEKLASGVHEDESSTATSVAPSRNVFSNTTTNSTDAGQCWREWEEYWQASSQLIFSTWYSDSDQSTTDTLTVTAFGTKATMVTVTSTQYAGTIPIQTDVFTESGNDMTLETLTSISAQETSASAIYSGYNTEAYSTRTWTSYEYGYSSASGIDTLVTGLSTTRTIKANTVADFAIATSVVIDLYNTTVYTAVTAGPGVTTPPCVLPSSVPQCQSQWENWVDTQIYGLSTPNCVQARVTGDFCDQLTSSYMTSAQYDGLSGSMWRYYTNASVTSSSKYWPATSELAPKCTLGCQICRITGDKVELLYWPPATTSGNVARGDARIAVTLGTTFTSPTVYVSFNKLYASDSCSVIGRTFTDKVIAITDTASFSSIYGSVYQVDLAGFDVSLRTAAFNFSDLTPPVPYNIYTSQPRCATEIALARGASLDSEHFQETGTTIVTTCDSSPSYRPLIAIPAEVRDLDPAWASCEGGLNGAYDPPVHLTATDVAAGPTVPTISAMPASTFASPASNITAPVRSVITPTSPSQPAFSTSAAKGAERCHIGLSFAMLLLVSCALS</sequence>
<evidence type="ECO:0000256" key="2">
    <source>
        <dbReference type="SAM" id="SignalP"/>
    </source>
</evidence>
<gene>
    <name evidence="3" type="ORF">LTR97_007399</name>
</gene>
<accession>A0AAN7ZZW9</accession>
<dbReference type="AlphaFoldDB" id="A0AAN7ZZW9"/>
<organism evidence="3 4">
    <name type="scientific">Elasticomyces elasticus</name>
    <dbReference type="NCBI Taxonomy" id="574655"/>
    <lineage>
        <taxon>Eukaryota</taxon>
        <taxon>Fungi</taxon>
        <taxon>Dikarya</taxon>
        <taxon>Ascomycota</taxon>
        <taxon>Pezizomycotina</taxon>
        <taxon>Dothideomycetes</taxon>
        <taxon>Dothideomycetidae</taxon>
        <taxon>Mycosphaerellales</taxon>
        <taxon>Teratosphaeriaceae</taxon>
        <taxon>Elasticomyces</taxon>
    </lineage>
</organism>
<feature type="chain" id="PRO_5042975642" evidence="2">
    <location>
        <begin position="26"/>
        <end position="624"/>
    </location>
</feature>
<dbReference type="EMBL" id="JAVRQU010000011">
    <property type="protein sequence ID" value="KAK5697263.1"/>
    <property type="molecule type" value="Genomic_DNA"/>
</dbReference>
<evidence type="ECO:0000256" key="1">
    <source>
        <dbReference type="SAM" id="MobiDB-lite"/>
    </source>
</evidence>